<dbReference type="AlphaFoldDB" id="A0AAN9AXA7"/>
<proteinExistence type="predicted"/>
<name>A0AAN9AXA7_9CAEN</name>
<organism evidence="3 4">
    <name type="scientific">Littorina saxatilis</name>
    <dbReference type="NCBI Taxonomy" id="31220"/>
    <lineage>
        <taxon>Eukaryota</taxon>
        <taxon>Metazoa</taxon>
        <taxon>Spiralia</taxon>
        <taxon>Lophotrochozoa</taxon>
        <taxon>Mollusca</taxon>
        <taxon>Gastropoda</taxon>
        <taxon>Caenogastropoda</taxon>
        <taxon>Littorinimorpha</taxon>
        <taxon>Littorinoidea</taxon>
        <taxon>Littorinidae</taxon>
        <taxon>Littorina</taxon>
    </lineage>
</organism>
<feature type="compositionally biased region" description="Low complexity" evidence="1">
    <location>
        <begin position="261"/>
        <end position="270"/>
    </location>
</feature>
<feature type="signal peptide" evidence="2">
    <location>
        <begin position="1"/>
        <end position="22"/>
    </location>
</feature>
<feature type="region of interest" description="Disordered" evidence="1">
    <location>
        <begin position="46"/>
        <end position="95"/>
    </location>
</feature>
<feature type="compositionally biased region" description="Polar residues" evidence="1">
    <location>
        <begin position="47"/>
        <end position="57"/>
    </location>
</feature>
<feature type="region of interest" description="Disordered" evidence="1">
    <location>
        <begin position="214"/>
        <end position="285"/>
    </location>
</feature>
<accession>A0AAN9AXA7</accession>
<protein>
    <submittedName>
        <fullName evidence="3">Uncharacterized protein</fullName>
    </submittedName>
</protein>
<keyword evidence="2" id="KW-0732">Signal</keyword>
<gene>
    <name evidence="3" type="ORF">V1264_006357</name>
</gene>
<evidence type="ECO:0000256" key="2">
    <source>
        <dbReference type="SAM" id="SignalP"/>
    </source>
</evidence>
<reference evidence="3 4" key="1">
    <citation type="submission" date="2024-02" db="EMBL/GenBank/DDBJ databases">
        <title>Chromosome-scale genome assembly of the rough periwinkle Littorina saxatilis.</title>
        <authorList>
            <person name="De Jode A."/>
            <person name="Faria R."/>
            <person name="Formenti G."/>
            <person name="Sims Y."/>
            <person name="Smith T.P."/>
            <person name="Tracey A."/>
            <person name="Wood J.M.D."/>
            <person name="Zagrodzka Z.B."/>
            <person name="Johannesson K."/>
            <person name="Butlin R.K."/>
            <person name="Leder E.H."/>
        </authorList>
    </citation>
    <scope>NUCLEOTIDE SEQUENCE [LARGE SCALE GENOMIC DNA]</scope>
    <source>
        <strain evidence="3">Snail1</strain>
        <tissue evidence="3">Muscle</tissue>
    </source>
</reference>
<evidence type="ECO:0000313" key="4">
    <source>
        <dbReference type="Proteomes" id="UP001374579"/>
    </source>
</evidence>
<sequence>MEFSVASLLLLALAGIATSANAPPPPPSLGVTQAPPPVAEFLELKGQRQQNEKSQSVAAPPSLSGFRSPPQLGNNAQDRNLPMRPTPGMARPDESRWDLPVGYNAQNLGSLEDPTLLKDVVYDVNVGPKGLTAVKDEDLQACFIDHYIVPFVVPHQERRFYTHTLPGMLVDTPKDRYVYKSLVGRPIYDMCHHLRTYWLDNGLMYKFNQLLADSSPSGSGNNSPSFMAGYMSKQGDDDIRRPPPVSLYHVLQQQGRERSEASAPAPALHLAPPPVAAYQRLHPQP</sequence>
<keyword evidence="4" id="KW-1185">Reference proteome</keyword>
<evidence type="ECO:0000313" key="3">
    <source>
        <dbReference type="EMBL" id="KAK7094867.1"/>
    </source>
</evidence>
<dbReference type="Proteomes" id="UP001374579">
    <property type="component" value="Unassembled WGS sequence"/>
</dbReference>
<dbReference type="EMBL" id="JBAMIC010000018">
    <property type="protein sequence ID" value="KAK7094867.1"/>
    <property type="molecule type" value="Genomic_DNA"/>
</dbReference>
<comment type="caution">
    <text evidence="3">The sequence shown here is derived from an EMBL/GenBank/DDBJ whole genome shotgun (WGS) entry which is preliminary data.</text>
</comment>
<evidence type="ECO:0000256" key="1">
    <source>
        <dbReference type="SAM" id="MobiDB-lite"/>
    </source>
</evidence>
<feature type="chain" id="PRO_5042856876" evidence="2">
    <location>
        <begin position="23"/>
        <end position="285"/>
    </location>
</feature>
<feature type="compositionally biased region" description="Low complexity" evidence="1">
    <location>
        <begin position="214"/>
        <end position="225"/>
    </location>
</feature>